<dbReference type="EMBL" id="BLVP01000010">
    <property type="protein sequence ID" value="GFM37787.1"/>
    <property type="molecule type" value="Genomic_DNA"/>
</dbReference>
<evidence type="ECO:0000313" key="3">
    <source>
        <dbReference type="Proteomes" id="UP000503820"/>
    </source>
</evidence>
<dbReference type="Pfam" id="PF00497">
    <property type="entry name" value="SBP_bac_3"/>
    <property type="match status" value="1"/>
</dbReference>
<gene>
    <name evidence="2" type="ORF">DSM19430T_24710</name>
</gene>
<feature type="domain" description="Solute-binding protein family 3/N-terminal" evidence="1">
    <location>
        <begin position="33"/>
        <end position="250"/>
    </location>
</feature>
<dbReference type="PANTHER" id="PTHR38834:SF3">
    <property type="entry name" value="SOLUTE-BINDING PROTEIN FAMILY 3_N-TERMINAL DOMAIN-CONTAINING PROTEIN"/>
    <property type="match status" value="1"/>
</dbReference>
<accession>A0A7J0BVP2</accession>
<organism evidence="2 3">
    <name type="scientific">Desulfovibrio psychrotolerans</name>
    <dbReference type="NCBI Taxonomy" id="415242"/>
    <lineage>
        <taxon>Bacteria</taxon>
        <taxon>Pseudomonadati</taxon>
        <taxon>Thermodesulfobacteriota</taxon>
        <taxon>Desulfovibrionia</taxon>
        <taxon>Desulfovibrionales</taxon>
        <taxon>Desulfovibrionaceae</taxon>
        <taxon>Desulfovibrio</taxon>
    </lineage>
</organism>
<dbReference type="Proteomes" id="UP000503820">
    <property type="component" value="Unassembled WGS sequence"/>
</dbReference>
<dbReference type="Gene3D" id="3.40.190.10">
    <property type="entry name" value="Periplasmic binding protein-like II"/>
    <property type="match status" value="2"/>
</dbReference>
<sequence>MIWQWKMKSLNILLIILFLGLSSAVKAQELTIFVDNWPPYNFMENGKIVGISTELIEAALQNADIKYKLVPHPFKRALLTVERTPNTMLYTVARIPQREDMFVWIGPLHSRKVYLYKLKNRTDIQINDLEDIKKYQTGVLSGGSVEQFFISNGFHENNYYVASNSEQLLKMLFAKRIDLIPGDPLDLEYQMSGLEHNYSSIETAHLLSDEGDYYMIANKKTSENILVTLQRSLEDVMATGAKDKIIQKYVK</sequence>
<protein>
    <recommendedName>
        <fullName evidence="1">Solute-binding protein family 3/N-terminal domain-containing protein</fullName>
    </recommendedName>
</protein>
<evidence type="ECO:0000259" key="1">
    <source>
        <dbReference type="Pfam" id="PF00497"/>
    </source>
</evidence>
<dbReference type="PANTHER" id="PTHR38834">
    <property type="entry name" value="PERIPLASMIC SUBSTRATE BINDING PROTEIN FAMILY 3"/>
    <property type="match status" value="1"/>
</dbReference>
<evidence type="ECO:0000313" key="2">
    <source>
        <dbReference type="EMBL" id="GFM37787.1"/>
    </source>
</evidence>
<dbReference type="InterPro" id="IPR001638">
    <property type="entry name" value="Solute-binding_3/MltF_N"/>
</dbReference>
<reference evidence="2 3" key="1">
    <citation type="submission" date="2020-05" db="EMBL/GenBank/DDBJ databases">
        <title>Draft genome sequence of Desulfovibrio psychrotolerans JS1T.</title>
        <authorList>
            <person name="Ueno A."/>
            <person name="Tamazawa S."/>
            <person name="Tamamura S."/>
            <person name="Murakami T."/>
            <person name="Kiyama T."/>
            <person name="Inomata H."/>
            <person name="Amano Y."/>
            <person name="Miyakawa K."/>
            <person name="Tamaki H."/>
            <person name="Naganuma T."/>
            <person name="Kaneko K."/>
        </authorList>
    </citation>
    <scope>NUCLEOTIDE SEQUENCE [LARGE SCALE GENOMIC DNA]</scope>
    <source>
        <strain evidence="2 3">JS1</strain>
    </source>
</reference>
<keyword evidence="3" id="KW-1185">Reference proteome</keyword>
<dbReference type="RefSeq" id="WP_174410424.1">
    <property type="nucleotide sequence ID" value="NZ_BLVP01000010.1"/>
</dbReference>
<dbReference type="AlphaFoldDB" id="A0A7J0BVP2"/>
<comment type="caution">
    <text evidence="2">The sequence shown here is derived from an EMBL/GenBank/DDBJ whole genome shotgun (WGS) entry which is preliminary data.</text>
</comment>
<dbReference type="SUPFAM" id="SSF53850">
    <property type="entry name" value="Periplasmic binding protein-like II"/>
    <property type="match status" value="1"/>
</dbReference>
<name>A0A7J0BVP2_9BACT</name>
<proteinExistence type="predicted"/>